<dbReference type="Pfam" id="PF04055">
    <property type="entry name" value="Radical_SAM"/>
    <property type="match status" value="1"/>
</dbReference>
<comment type="similarity">
    <text evidence="8">Belongs to the radical SAM superfamily. 7-carboxy-7-deazaguanine synthase family.</text>
</comment>
<comment type="caution">
    <text evidence="8">Lacks conserved residue(s) required for the propagation of feature annotation.</text>
</comment>
<keyword evidence="12" id="KW-1185">Reference proteome</keyword>
<evidence type="ECO:0000313" key="11">
    <source>
        <dbReference type="EMBL" id="TDF95885.1"/>
    </source>
</evidence>
<organism evidence="11 12">
    <name type="scientific">Paenibacillus piri</name>
    <dbReference type="NCBI Taxonomy" id="2547395"/>
    <lineage>
        <taxon>Bacteria</taxon>
        <taxon>Bacillati</taxon>
        <taxon>Bacillota</taxon>
        <taxon>Bacilli</taxon>
        <taxon>Bacillales</taxon>
        <taxon>Paenibacillaceae</taxon>
        <taxon>Paenibacillus</taxon>
    </lineage>
</organism>
<comment type="function">
    <text evidence="8">Catalyzes the complex heterocyclic radical-mediated conversion of 6-carboxy-5,6,7,8-tetrahydropterin (CPH4) to 7-carboxy-7-deazaguanine (CDG), a step common to the biosynthetic pathways of all 7-deazapurine-containing compounds.</text>
</comment>
<comment type="cofactor">
    <cofactor evidence="8">
        <name>S-adenosyl-L-methionine</name>
        <dbReference type="ChEBI" id="CHEBI:59789"/>
    </cofactor>
    <text evidence="8">Binds 1 S-adenosyl-L-methionine per subunit.</text>
</comment>
<feature type="binding site" evidence="8">
    <location>
        <position position="121"/>
    </location>
    <ligand>
        <name>substrate</name>
    </ligand>
</feature>
<evidence type="ECO:0000313" key="12">
    <source>
        <dbReference type="Proteomes" id="UP000295636"/>
    </source>
</evidence>
<dbReference type="PROSITE" id="PS51918">
    <property type="entry name" value="RADICAL_SAM"/>
    <property type="match status" value="1"/>
</dbReference>
<dbReference type="GO" id="GO:0000287">
    <property type="term" value="F:magnesium ion binding"/>
    <property type="evidence" value="ECO:0007669"/>
    <property type="project" value="UniProtKB-UniRule"/>
</dbReference>
<name>A0A4R5KLU8_9BACL</name>
<feature type="binding site" evidence="8">
    <location>
        <position position="88"/>
    </location>
    <ligand>
        <name>Mg(2+)</name>
        <dbReference type="ChEBI" id="CHEBI:18420"/>
    </ligand>
</feature>
<dbReference type="CDD" id="cd01335">
    <property type="entry name" value="Radical_SAM"/>
    <property type="match status" value="1"/>
</dbReference>
<evidence type="ECO:0000256" key="6">
    <source>
        <dbReference type="ARBA" id="ARBA00023014"/>
    </source>
</evidence>
<comment type="pathway">
    <text evidence="8">Purine metabolism; 7-cyano-7-deazaguanine biosynthesis.</text>
</comment>
<dbReference type="GO" id="GO:1904047">
    <property type="term" value="F:S-adenosyl-L-methionine binding"/>
    <property type="evidence" value="ECO:0007669"/>
    <property type="project" value="UniProtKB-UniRule"/>
</dbReference>
<evidence type="ECO:0000256" key="5">
    <source>
        <dbReference type="ARBA" id="ARBA00023004"/>
    </source>
</evidence>
<dbReference type="InterPro" id="IPR058240">
    <property type="entry name" value="rSAM_sf"/>
</dbReference>
<dbReference type="PANTHER" id="PTHR42836">
    <property type="entry name" value="7-CARBOXY-7-DEAZAGUANINE SYNTHASE"/>
    <property type="match status" value="1"/>
</dbReference>
<feature type="binding site" evidence="8">
    <location>
        <position position="86"/>
    </location>
    <ligand>
        <name>[4Fe-4S] cluster</name>
        <dbReference type="ChEBI" id="CHEBI:49883"/>
        <note>4Fe-4S-S-AdoMet</note>
    </ligand>
</feature>
<comment type="cofactor">
    <cofactor evidence="8">
        <name>[4Fe-4S] cluster</name>
        <dbReference type="ChEBI" id="CHEBI:49883"/>
    </cofactor>
    <text evidence="8">Binds 1 [4Fe-4S] cluster. The cluster is coordinated with 3 cysteines and an exchangeable S-adenosyl-L-methionine.</text>
</comment>
<evidence type="ECO:0000256" key="7">
    <source>
        <dbReference type="ARBA" id="ARBA00023239"/>
    </source>
</evidence>
<evidence type="ECO:0000256" key="9">
    <source>
        <dbReference type="SAM" id="MobiDB-lite"/>
    </source>
</evidence>
<feature type="region of interest" description="Disordered" evidence="9">
    <location>
        <begin position="1"/>
        <end position="31"/>
    </location>
</feature>
<dbReference type="PIRSF" id="PIRSF000370">
    <property type="entry name" value="QueE"/>
    <property type="match status" value="1"/>
</dbReference>
<evidence type="ECO:0000256" key="2">
    <source>
        <dbReference type="ARBA" id="ARBA00022691"/>
    </source>
</evidence>
<feature type="domain" description="Radical SAM core" evidence="10">
    <location>
        <begin position="66"/>
        <end position="266"/>
    </location>
</feature>
<dbReference type="InterPro" id="IPR007197">
    <property type="entry name" value="rSAM"/>
</dbReference>
<dbReference type="UniPathway" id="UPA00391"/>
<keyword evidence="7 8" id="KW-0456">Lyase</keyword>
<keyword evidence="4 8" id="KW-0460">Magnesium</keyword>
<dbReference type="SFLD" id="SFLDS00029">
    <property type="entry name" value="Radical_SAM"/>
    <property type="match status" value="1"/>
</dbReference>
<dbReference type="EC" id="4.3.99.3" evidence="8"/>
<feature type="binding site" evidence="8">
    <location>
        <position position="83"/>
    </location>
    <ligand>
        <name>[4Fe-4S] cluster</name>
        <dbReference type="ChEBI" id="CHEBI:49883"/>
        <note>4Fe-4S-S-AdoMet</note>
    </ligand>
</feature>
<sequence>MVQVDKQANGNSRTAAVDANVKKGASDRPDAKAGVAYPLRHADADPLAIKLPMVEIFETVEGEGTGAGFPTVFVRLFGCNLRCTWCDTKYSYPPEEAERVMTIGEIVEEVRTYRSTRICLTGGEPLLYGDKSAALIEALLTIDRLTDLHIETNGAIDVVPFMERIHSPKVRYIVDYKLPDSGETGKMVVSHLAKLRKQDELKFVIGSVRDFAEAVRVLAQYPTEALPLFSPVWETMPPAKLVQLMLDNGLSGVKLNMQLHKIIWDPAARGV</sequence>
<dbReference type="EMBL" id="SMRT01000009">
    <property type="protein sequence ID" value="TDF95885.1"/>
    <property type="molecule type" value="Genomic_DNA"/>
</dbReference>
<comment type="caution">
    <text evidence="11">The sequence shown here is derived from an EMBL/GenBank/DDBJ whole genome shotgun (WGS) entry which is preliminary data.</text>
</comment>
<dbReference type="GO" id="GO:0051539">
    <property type="term" value="F:4 iron, 4 sulfur cluster binding"/>
    <property type="evidence" value="ECO:0007669"/>
    <property type="project" value="UniProtKB-UniRule"/>
</dbReference>
<feature type="binding site" evidence="8">
    <location>
        <position position="75"/>
    </location>
    <ligand>
        <name>substrate</name>
    </ligand>
</feature>
<feature type="compositionally biased region" description="Basic and acidic residues" evidence="9">
    <location>
        <begin position="20"/>
        <end position="31"/>
    </location>
</feature>
<feature type="binding site" evidence="8">
    <location>
        <begin position="85"/>
        <end position="87"/>
    </location>
    <ligand>
        <name>S-adenosyl-L-methionine</name>
        <dbReference type="ChEBI" id="CHEBI:59789"/>
    </ligand>
</feature>
<keyword evidence="5 8" id="KW-0408">Iron</keyword>
<comment type="catalytic activity">
    <reaction evidence="8">
        <text>6-carboxy-5,6,7,8-tetrahydropterin + H(+) = 7-carboxy-7-carbaguanine + NH4(+)</text>
        <dbReference type="Rhea" id="RHEA:27974"/>
        <dbReference type="ChEBI" id="CHEBI:15378"/>
        <dbReference type="ChEBI" id="CHEBI:28938"/>
        <dbReference type="ChEBI" id="CHEBI:61032"/>
        <dbReference type="ChEBI" id="CHEBI:61036"/>
        <dbReference type="EC" id="4.3.99.3"/>
    </reaction>
</comment>
<dbReference type="GO" id="GO:0008616">
    <property type="term" value="P:tRNA queuosine(34) biosynthetic process"/>
    <property type="evidence" value="ECO:0007669"/>
    <property type="project" value="UniProtKB-UniRule"/>
</dbReference>
<feature type="binding site" evidence="8">
    <location>
        <position position="123"/>
    </location>
    <ligand>
        <name>S-adenosyl-L-methionine</name>
        <dbReference type="ChEBI" id="CHEBI:59789"/>
    </ligand>
</feature>
<evidence type="ECO:0000256" key="4">
    <source>
        <dbReference type="ARBA" id="ARBA00022842"/>
    </source>
</evidence>
<dbReference type="Gene3D" id="3.20.20.70">
    <property type="entry name" value="Aldolase class I"/>
    <property type="match status" value="1"/>
</dbReference>
<keyword evidence="2 8" id="KW-0949">S-adenosyl-L-methionine</keyword>
<comment type="subunit">
    <text evidence="8">Homodimer.</text>
</comment>
<keyword evidence="6 8" id="KW-0411">Iron-sulfur</keyword>
<evidence type="ECO:0000256" key="8">
    <source>
        <dbReference type="HAMAP-Rule" id="MF_00917"/>
    </source>
</evidence>
<dbReference type="Proteomes" id="UP000295636">
    <property type="component" value="Unassembled WGS sequence"/>
</dbReference>
<dbReference type="InterPro" id="IPR024924">
    <property type="entry name" value="7-CO-7-deazaguanine_synth-like"/>
</dbReference>
<protein>
    <recommendedName>
        <fullName evidence="8">7-carboxy-7-deazaguanine synthase</fullName>
        <shortName evidence="8">CDG synthase</shortName>
        <ecNumber evidence="8">4.3.99.3</ecNumber>
    </recommendedName>
    <alternativeName>
        <fullName evidence="8">Queuosine biosynthesis protein QueE</fullName>
    </alternativeName>
</protein>
<evidence type="ECO:0000256" key="3">
    <source>
        <dbReference type="ARBA" id="ARBA00022723"/>
    </source>
</evidence>
<feature type="compositionally biased region" description="Polar residues" evidence="9">
    <location>
        <begin position="1"/>
        <end position="14"/>
    </location>
</feature>
<dbReference type="InterPro" id="IPR013785">
    <property type="entry name" value="Aldolase_TIM"/>
</dbReference>
<evidence type="ECO:0000259" key="10">
    <source>
        <dbReference type="PROSITE" id="PS51918"/>
    </source>
</evidence>
<dbReference type="AlphaFoldDB" id="A0A4R5KLU8"/>
<dbReference type="HAMAP" id="MF_00917">
    <property type="entry name" value="QueE"/>
    <property type="match status" value="1"/>
</dbReference>
<gene>
    <name evidence="8" type="primary">queE</name>
    <name evidence="11" type="ORF">E1757_19375</name>
</gene>
<evidence type="ECO:0000256" key="1">
    <source>
        <dbReference type="ARBA" id="ARBA00022485"/>
    </source>
</evidence>
<accession>A0A4R5KLU8</accession>
<dbReference type="GO" id="GO:0016840">
    <property type="term" value="F:carbon-nitrogen lyase activity"/>
    <property type="evidence" value="ECO:0007669"/>
    <property type="project" value="UniProtKB-UniRule"/>
</dbReference>
<dbReference type="SUPFAM" id="SSF102114">
    <property type="entry name" value="Radical SAM enzymes"/>
    <property type="match status" value="1"/>
</dbReference>
<keyword evidence="3 8" id="KW-0479">Metal-binding</keyword>
<comment type="cofactor">
    <cofactor evidence="8">
        <name>Mg(2+)</name>
        <dbReference type="ChEBI" id="CHEBI:18420"/>
    </cofactor>
</comment>
<proteinExistence type="inferred from homology"/>
<reference evidence="11 12" key="1">
    <citation type="submission" date="2019-03" db="EMBL/GenBank/DDBJ databases">
        <title>This is whole genome sequence of Paenibacillus sp MS74 strain.</title>
        <authorList>
            <person name="Trinh H.N."/>
        </authorList>
    </citation>
    <scope>NUCLEOTIDE SEQUENCE [LARGE SCALE GENOMIC DNA]</scope>
    <source>
        <strain evidence="11 12">MS74</strain>
    </source>
</reference>
<keyword evidence="1 8" id="KW-0004">4Fe-4S</keyword>
<dbReference type="OrthoDB" id="9792276at2"/>
<dbReference type="PANTHER" id="PTHR42836:SF1">
    <property type="entry name" value="7-CARBOXY-7-DEAZAGUANINE SYNTHASE"/>
    <property type="match status" value="1"/>
</dbReference>
<feature type="binding site" evidence="8">
    <location>
        <position position="79"/>
    </location>
    <ligand>
        <name>[4Fe-4S] cluster</name>
        <dbReference type="ChEBI" id="CHEBI:49883"/>
        <note>4Fe-4S-S-AdoMet</note>
    </ligand>
</feature>
<keyword evidence="8" id="KW-0671">Queuosine biosynthesis</keyword>
<feature type="binding site" evidence="8">
    <location>
        <begin position="60"/>
        <end position="62"/>
    </location>
    <ligand>
        <name>substrate</name>
    </ligand>
</feature>